<organism evidence="2 3">
    <name type="scientific">Actimicrobium antarcticum</name>
    <dbReference type="NCBI Taxonomy" id="1051899"/>
    <lineage>
        <taxon>Bacteria</taxon>
        <taxon>Pseudomonadati</taxon>
        <taxon>Pseudomonadota</taxon>
        <taxon>Betaproteobacteria</taxon>
        <taxon>Burkholderiales</taxon>
        <taxon>Oxalobacteraceae</taxon>
        <taxon>Actimicrobium</taxon>
    </lineage>
</organism>
<protein>
    <recommendedName>
        <fullName evidence="4">Rod shape-determining protein MreD</fullName>
    </recommendedName>
</protein>
<keyword evidence="3" id="KW-1185">Reference proteome</keyword>
<dbReference type="Proteomes" id="UP001501353">
    <property type="component" value="Unassembled WGS sequence"/>
</dbReference>
<feature type="transmembrane region" description="Helical" evidence="1">
    <location>
        <begin position="80"/>
        <end position="99"/>
    </location>
</feature>
<keyword evidence="1" id="KW-0472">Membrane</keyword>
<comment type="caution">
    <text evidence="2">The sequence shown here is derived from an EMBL/GenBank/DDBJ whole genome shotgun (WGS) entry which is preliminary data.</text>
</comment>
<keyword evidence="1" id="KW-0812">Transmembrane</keyword>
<feature type="transmembrane region" description="Helical" evidence="1">
    <location>
        <begin position="21"/>
        <end position="41"/>
    </location>
</feature>
<name>A0ABP7SI82_9BURK</name>
<dbReference type="RefSeq" id="WP_344761303.1">
    <property type="nucleotide sequence ID" value="NZ_BAAAZE010000001.1"/>
</dbReference>
<evidence type="ECO:0000313" key="2">
    <source>
        <dbReference type="EMBL" id="GAA4011895.1"/>
    </source>
</evidence>
<dbReference type="EMBL" id="BAAAZE010000001">
    <property type="protein sequence ID" value="GAA4011895.1"/>
    <property type="molecule type" value="Genomic_DNA"/>
</dbReference>
<keyword evidence="1" id="KW-1133">Transmembrane helix</keyword>
<evidence type="ECO:0000313" key="3">
    <source>
        <dbReference type="Proteomes" id="UP001501353"/>
    </source>
</evidence>
<feature type="transmembrane region" description="Helical" evidence="1">
    <location>
        <begin position="47"/>
        <end position="73"/>
    </location>
</feature>
<accession>A0ABP7SI82</accession>
<proteinExistence type="predicted"/>
<sequence length="155" mass="17477">MNWAAHRESWTVIFRQYLPRLALFSLAWEILQLPLYTIWTTSPWQSIVFAVAHCTVGDAMIGMAAMVISLMLVRAGKPANWPQTTIAIITVLLTLAYTVFSERINLAQGSWNYSYWMPIVGWIDVGLAPLAQWIVVPLLALWRASRAHVLTGHGL</sequence>
<gene>
    <name evidence="2" type="ORF">GCM10022212_01620</name>
</gene>
<evidence type="ECO:0008006" key="4">
    <source>
        <dbReference type="Google" id="ProtNLM"/>
    </source>
</evidence>
<reference evidence="3" key="1">
    <citation type="journal article" date="2019" name="Int. J. Syst. Evol. Microbiol.">
        <title>The Global Catalogue of Microorganisms (GCM) 10K type strain sequencing project: providing services to taxonomists for standard genome sequencing and annotation.</title>
        <authorList>
            <consortium name="The Broad Institute Genomics Platform"/>
            <consortium name="The Broad Institute Genome Sequencing Center for Infectious Disease"/>
            <person name="Wu L."/>
            <person name="Ma J."/>
        </authorList>
    </citation>
    <scope>NUCLEOTIDE SEQUENCE [LARGE SCALE GENOMIC DNA]</scope>
    <source>
        <strain evidence="3">JCM 16673</strain>
    </source>
</reference>
<evidence type="ECO:0000256" key="1">
    <source>
        <dbReference type="SAM" id="Phobius"/>
    </source>
</evidence>
<feature type="transmembrane region" description="Helical" evidence="1">
    <location>
        <begin position="119"/>
        <end position="142"/>
    </location>
</feature>